<feature type="coiled-coil region" evidence="1">
    <location>
        <begin position="248"/>
        <end position="275"/>
    </location>
</feature>
<dbReference type="EMBL" id="CAUYUJ010009358">
    <property type="protein sequence ID" value="CAK0826539.1"/>
    <property type="molecule type" value="Genomic_DNA"/>
</dbReference>
<evidence type="ECO:0000256" key="2">
    <source>
        <dbReference type="SAM" id="MobiDB-lite"/>
    </source>
</evidence>
<feature type="region of interest" description="Disordered" evidence="2">
    <location>
        <begin position="1"/>
        <end position="20"/>
    </location>
</feature>
<evidence type="ECO:0000313" key="4">
    <source>
        <dbReference type="Proteomes" id="UP001189429"/>
    </source>
</evidence>
<gene>
    <name evidence="3" type="ORF">PCOR1329_LOCUS26360</name>
</gene>
<reference evidence="3" key="1">
    <citation type="submission" date="2023-10" db="EMBL/GenBank/DDBJ databases">
        <authorList>
            <person name="Chen Y."/>
            <person name="Shah S."/>
            <person name="Dougan E. K."/>
            <person name="Thang M."/>
            <person name="Chan C."/>
        </authorList>
    </citation>
    <scope>NUCLEOTIDE SEQUENCE [LARGE SCALE GENOMIC DNA]</scope>
</reference>
<comment type="caution">
    <text evidence="3">The sequence shown here is derived from an EMBL/GenBank/DDBJ whole genome shotgun (WGS) entry which is preliminary data.</text>
</comment>
<keyword evidence="1" id="KW-0175">Coiled coil</keyword>
<accession>A0ABN9S9W5</accession>
<organism evidence="3 4">
    <name type="scientific">Prorocentrum cordatum</name>
    <dbReference type="NCBI Taxonomy" id="2364126"/>
    <lineage>
        <taxon>Eukaryota</taxon>
        <taxon>Sar</taxon>
        <taxon>Alveolata</taxon>
        <taxon>Dinophyceae</taxon>
        <taxon>Prorocentrales</taxon>
        <taxon>Prorocentraceae</taxon>
        <taxon>Prorocentrum</taxon>
    </lineage>
</organism>
<evidence type="ECO:0000313" key="3">
    <source>
        <dbReference type="EMBL" id="CAK0826539.1"/>
    </source>
</evidence>
<name>A0ABN9S9W5_9DINO</name>
<protein>
    <submittedName>
        <fullName evidence="3">Uncharacterized protein</fullName>
    </submittedName>
</protein>
<keyword evidence="4" id="KW-1185">Reference proteome</keyword>
<feature type="coiled-coil region" evidence="1">
    <location>
        <begin position="44"/>
        <end position="124"/>
    </location>
</feature>
<dbReference type="Proteomes" id="UP001189429">
    <property type="component" value="Unassembled WGS sequence"/>
</dbReference>
<feature type="coiled-coil region" evidence="1">
    <location>
        <begin position="489"/>
        <end position="516"/>
    </location>
</feature>
<sequence length="635" mass="67603">MWIAKSPGPEARGAPPPVGGAGEFTEALARFCAVHAEQSLRPVLEELRRRAQQAEESQAAALEAGLREGAGRAQQLEQRLAGLQQQLQRCEQAAEQRAASAERIERAERALQEVQLRVGELSQAQSLQEAAAATRAQQVDASLADLAVRAEAAAEGARFCSRRAKWLEAAAAGSEEGLKGLQKAIQERAGLQDLQKLRGEVAAAQAAALQSKAEAKRMDHLESCLVGLQGHVESVEQSVREKASASQLQQIRGAVAGAEAALKEAQQALQEKACAGQFRQLVGTLSGVEAKLAGVEQALQEKAGNGQLQQVKSIAMGIQTQAASSVPSALGWASWKAILSNSRRAGPPETSRPAQACALEQGLRDKAAGSCAALGVGQRTVLLGVVISLLVCLLDLSFPFLCSLERNSGQGQLPRTSRQEELEVLVASLGKAGDAVGAKKFQAVLDARRAPVLEVPVERKVNQAFHTLRAAEQRLQKNVTLFTNLEQSLEAQRKLVVVANDEYKQAELEHQRLVAELAKKSGPKTGPPPKPQVTVKDIMDGKTHELITLGDMFSFGDDEYELSTEDKQAADSLVEQLNAGLKEATTKVFAEAAAAVAAGHFQQVSDAHAGLRSRVAGLEQAVRAGAERMSEPPQM</sequence>
<evidence type="ECO:0000256" key="1">
    <source>
        <dbReference type="SAM" id="Coils"/>
    </source>
</evidence>
<proteinExistence type="predicted"/>